<reference evidence="9 10" key="1">
    <citation type="submission" date="2019-07" db="EMBL/GenBank/DDBJ databases">
        <title>Description of 53C-WASEF.</title>
        <authorList>
            <person name="Pitt A."/>
            <person name="Hahn M.W."/>
        </authorList>
    </citation>
    <scope>NUCLEOTIDE SEQUENCE [LARGE SCALE GENOMIC DNA]</scope>
    <source>
        <strain evidence="9 10">53C-WASEF</strain>
    </source>
</reference>
<dbReference type="CDD" id="cd18988">
    <property type="entry name" value="LGIC_ECD_bact"/>
    <property type="match status" value="1"/>
</dbReference>
<dbReference type="SUPFAM" id="SSF63712">
    <property type="entry name" value="Nicotinic receptor ligand binding domain-like"/>
    <property type="match status" value="1"/>
</dbReference>
<dbReference type="InterPro" id="IPR006201">
    <property type="entry name" value="Neur_channel"/>
</dbReference>
<dbReference type="PANTHER" id="PTHR18945">
    <property type="entry name" value="NEUROTRANSMITTER GATED ION CHANNEL"/>
    <property type="match status" value="1"/>
</dbReference>
<dbReference type="Pfam" id="PF02932">
    <property type="entry name" value="Neur_chan_memb"/>
    <property type="match status" value="1"/>
</dbReference>
<feature type="transmembrane region" description="Helical" evidence="5">
    <location>
        <begin position="213"/>
        <end position="235"/>
    </location>
</feature>
<feature type="transmembrane region" description="Helical" evidence="5">
    <location>
        <begin position="244"/>
        <end position="261"/>
    </location>
</feature>
<protein>
    <recommendedName>
        <fullName evidence="11">Neurotransmitter-gated ion-channel ligand-binding domain-containing protein</fullName>
    </recommendedName>
</protein>
<evidence type="ECO:0000313" key="10">
    <source>
        <dbReference type="Proteomes" id="UP000315648"/>
    </source>
</evidence>
<dbReference type="Gene3D" id="2.70.170.10">
    <property type="entry name" value="Neurotransmitter-gated ion-channel ligand-binding domain"/>
    <property type="match status" value="1"/>
</dbReference>
<dbReference type="InterPro" id="IPR038050">
    <property type="entry name" value="Neuro_actylchol_rec"/>
</dbReference>
<feature type="signal peptide" evidence="6">
    <location>
        <begin position="1"/>
        <end position="19"/>
    </location>
</feature>
<evidence type="ECO:0000256" key="1">
    <source>
        <dbReference type="ARBA" id="ARBA00004141"/>
    </source>
</evidence>
<organism evidence="9 10">
    <name type="scientific">Rariglobus hedericola</name>
    <dbReference type="NCBI Taxonomy" id="2597822"/>
    <lineage>
        <taxon>Bacteria</taxon>
        <taxon>Pseudomonadati</taxon>
        <taxon>Verrucomicrobiota</taxon>
        <taxon>Opitutia</taxon>
        <taxon>Opitutales</taxon>
        <taxon>Opitutaceae</taxon>
        <taxon>Rariglobus</taxon>
    </lineage>
</organism>
<dbReference type="GO" id="GO:0005230">
    <property type="term" value="F:extracellular ligand-gated monoatomic ion channel activity"/>
    <property type="evidence" value="ECO:0007669"/>
    <property type="project" value="InterPro"/>
</dbReference>
<comment type="subcellular location">
    <subcellularLocation>
        <location evidence="1">Membrane</location>
        <topology evidence="1">Multi-pass membrane protein</topology>
    </subcellularLocation>
</comment>
<feature type="domain" description="Neurotransmitter-gated ion-channel transmembrane" evidence="8">
    <location>
        <begin position="221"/>
        <end position="306"/>
    </location>
</feature>
<dbReference type="GO" id="GO:0016020">
    <property type="term" value="C:membrane"/>
    <property type="evidence" value="ECO:0007669"/>
    <property type="project" value="UniProtKB-SubCell"/>
</dbReference>
<evidence type="ECO:0000256" key="4">
    <source>
        <dbReference type="ARBA" id="ARBA00023136"/>
    </source>
</evidence>
<dbReference type="SUPFAM" id="SSF90112">
    <property type="entry name" value="Neurotransmitter-gated ion-channel transmembrane pore"/>
    <property type="match status" value="1"/>
</dbReference>
<keyword evidence="4 5" id="KW-0472">Membrane</keyword>
<evidence type="ECO:0000313" key="9">
    <source>
        <dbReference type="EMBL" id="TSJ77010.1"/>
    </source>
</evidence>
<sequence>MAFLRCLLLLGLLAAGLRAAEANPSPATPRKVELGVHILDISDIDEPGGKFTLHVLLGVYWQDPAQAHDGKGPKVFREDIAIEEVNTIWRPMVEFNRTTAPAELHHSLLRIYPNGRVEFERQLTVQIATQLDLRKLPFDTQRLKLELESFQYLADEVEVVLPADKLRIASRISLPQWEPGKLVGEVSPHYREEYNETYSRATVTLEVKRHTQFYIWQMMVPLGIVLAMAFAVFFLPPKDLSDRMSVIIASLLTVVALSYSLHSGLPKISYLTVIDWFFVLAYIFLGLAMAGMVWISNLHDRDEAKAIRADKWLRWAYPGAYVLASAIVVITALN</sequence>
<evidence type="ECO:0000256" key="5">
    <source>
        <dbReference type="SAM" id="Phobius"/>
    </source>
</evidence>
<comment type="caution">
    <text evidence="9">The sequence shown here is derived from an EMBL/GenBank/DDBJ whole genome shotgun (WGS) entry which is preliminary data.</text>
</comment>
<dbReference type="InterPro" id="IPR036719">
    <property type="entry name" value="Neuro-gated_channel_TM_sf"/>
</dbReference>
<keyword evidence="3 5" id="KW-1133">Transmembrane helix</keyword>
<dbReference type="InterPro" id="IPR036734">
    <property type="entry name" value="Neur_chan_lig-bd_sf"/>
</dbReference>
<evidence type="ECO:0000256" key="6">
    <source>
        <dbReference type="SAM" id="SignalP"/>
    </source>
</evidence>
<keyword evidence="10" id="KW-1185">Reference proteome</keyword>
<evidence type="ECO:0000256" key="3">
    <source>
        <dbReference type="ARBA" id="ARBA00022989"/>
    </source>
</evidence>
<proteinExistence type="predicted"/>
<gene>
    <name evidence="9" type="ORF">FPL22_12940</name>
</gene>
<dbReference type="AlphaFoldDB" id="A0A556QK38"/>
<evidence type="ECO:0000256" key="2">
    <source>
        <dbReference type="ARBA" id="ARBA00022692"/>
    </source>
</evidence>
<dbReference type="EMBL" id="VMBG01000002">
    <property type="protein sequence ID" value="TSJ77010.1"/>
    <property type="molecule type" value="Genomic_DNA"/>
</dbReference>
<keyword evidence="2 5" id="KW-0812">Transmembrane</keyword>
<accession>A0A556QK38</accession>
<dbReference type="Pfam" id="PF02931">
    <property type="entry name" value="Neur_chan_LBD"/>
    <property type="match status" value="1"/>
</dbReference>
<dbReference type="InterPro" id="IPR006202">
    <property type="entry name" value="Neur_chan_lig-bd"/>
</dbReference>
<dbReference type="Proteomes" id="UP000315648">
    <property type="component" value="Unassembled WGS sequence"/>
</dbReference>
<evidence type="ECO:0000259" key="8">
    <source>
        <dbReference type="Pfam" id="PF02932"/>
    </source>
</evidence>
<dbReference type="RefSeq" id="WP_144230831.1">
    <property type="nucleotide sequence ID" value="NZ_CBCRVV010000006.1"/>
</dbReference>
<feature type="chain" id="PRO_5022102416" description="Neurotransmitter-gated ion-channel ligand-binding domain-containing protein" evidence="6">
    <location>
        <begin position="20"/>
        <end position="334"/>
    </location>
</feature>
<name>A0A556QK38_9BACT</name>
<feature type="domain" description="Neurotransmitter-gated ion-channel ligand-binding" evidence="7">
    <location>
        <begin position="26"/>
        <end position="211"/>
    </location>
</feature>
<dbReference type="Gene3D" id="1.20.58.390">
    <property type="entry name" value="Neurotransmitter-gated ion-channel transmembrane domain"/>
    <property type="match status" value="1"/>
</dbReference>
<dbReference type="OrthoDB" id="548455at2"/>
<evidence type="ECO:0008006" key="11">
    <source>
        <dbReference type="Google" id="ProtNLM"/>
    </source>
</evidence>
<dbReference type="InterPro" id="IPR006029">
    <property type="entry name" value="Neurotrans-gated_channel_TM"/>
</dbReference>
<feature type="transmembrane region" description="Helical" evidence="5">
    <location>
        <begin position="315"/>
        <end position="333"/>
    </location>
</feature>
<evidence type="ECO:0000259" key="7">
    <source>
        <dbReference type="Pfam" id="PF02931"/>
    </source>
</evidence>
<feature type="transmembrane region" description="Helical" evidence="5">
    <location>
        <begin position="273"/>
        <end position="295"/>
    </location>
</feature>
<dbReference type="GO" id="GO:0004888">
    <property type="term" value="F:transmembrane signaling receptor activity"/>
    <property type="evidence" value="ECO:0007669"/>
    <property type="project" value="InterPro"/>
</dbReference>
<keyword evidence="6" id="KW-0732">Signal</keyword>